<feature type="chain" id="PRO_5019169551" evidence="2">
    <location>
        <begin position="20"/>
        <end position="202"/>
    </location>
</feature>
<dbReference type="InterPro" id="IPR007038">
    <property type="entry name" value="HupE_UreJ"/>
</dbReference>
<keyword evidence="1" id="KW-1133">Transmembrane helix</keyword>
<dbReference type="KEGG" id="abaw:D5400_10575"/>
<dbReference type="Pfam" id="PF04955">
    <property type="entry name" value="HupE_UreJ"/>
    <property type="match status" value="1"/>
</dbReference>
<sequence length="202" mass="20031">MRILTTLAAFALSTGAAFAHPGHGGHDNASFAYGFMHPLGGLDHLLAMIAVGFLAYLVADRTSSKRPLWLVPAAFVGAMAIGGVLGAFAFDLPLVELGIGLSIVAIGAAAAFGRQMPVAAAMALVGFFAIFHGHAHGTEMPQDSAGLAYGLGFMAATALLHAAGIAAGLGIGKLSRSQGVLAARAGGGVMALAGVAIVAGII</sequence>
<keyword evidence="1" id="KW-0472">Membrane</keyword>
<feature type="transmembrane region" description="Helical" evidence="1">
    <location>
        <begin position="181"/>
        <end position="201"/>
    </location>
</feature>
<evidence type="ECO:0000313" key="3">
    <source>
        <dbReference type="EMBL" id="AZN71660.1"/>
    </source>
</evidence>
<feature type="transmembrane region" description="Helical" evidence="1">
    <location>
        <begin position="94"/>
        <end position="111"/>
    </location>
</feature>
<feature type="transmembrane region" description="Helical" evidence="1">
    <location>
        <begin position="35"/>
        <end position="56"/>
    </location>
</feature>
<proteinExistence type="predicted"/>
<name>A0A3S9B3Y6_9HYPH</name>
<protein>
    <submittedName>
        <fullName evidence="3">Urease accessory protein</fullName>
    </submittedName>
</protein>
<keyword evidence="4" id="KW-1185">Reference proteome</keyword>
<evidence type="ECO:0000256" key="2">
    <source>
        <dbReference type="SAM" id="SignalP"/>
    </source>
</evidence>
<feature type="transmembrane region" description="Helical" evidence="1">
    <location>
        <begin position="68"/>
        <end position="88"/>
    </location>
</feature>
<dbReference type="OrthoDB" id="9808192at2"/>
<dbReference type="PIRSF" id="PIRSF016919">
    <property type="entry name" value="HupE_UreJ"/>
    <property type="match status" value="1"/>
</dbReference>
<accession>A0A3S9B3Y6</accession>
<dbReference type="RefSeq" id="WP_126009972.1">
    <property type="nucleotide sequence ID" value="NZ_CP032509.1"/>
</dbReference>
<gene>
    <name evidence="3" type="ORF">D5400_10575</name>
</gene>
<organism evidence="3 4">
    <name type="scientific">Georhizobium profundi</name>
    <dbReference type="NCBI Taxonomy" id="2341112"/>
    <lineage>
        <taxon>Bacteria</taxon>
        <taxon>Pseudomonadati</taxon>
        <taxon>Pseudomonadota</taxon>
        <taxon>Alphaproteobacteria</taxon>
        <taxon>Hyphomicrobiales</taxon>
        <taxon>Rhizobiaceae</taxon>
        <taxon>Georhizobium</taxon>
    </lineage>
</organism>
<dbReference type="EMBL" id="CP032509">
    <property type="protein sequence ID" value="AZN71660.1"/>
    <property type="molecule type" value="Genomic_DNA"/>
</dbReference>
<feature type="transmembrane region" description="Helical" evidence="1">
    <location>
        <begin position="118"/>
        <end position="135"/>
    </location>
</feature>
<keyword evidence="1" id="KW-0812">Transmembrane</keyword>
<feature type="transmembrane region" description="Helical" evidence="1">
    <location>
        <begin position="147"/>
        <end position="169"/>
    </location>
</feature>
<dbReference type="Proteomes" id="UP000268192">
    <property type="component" value="Chromosome"/>
</dbReference>
<evidence type="ECO:0000313" key="4">
    <source>
        <dbReference type="Proteomes" id="UP000268192"/>
    </source>
</evidence>
<dbReference type="AlphaFoldDB" id="A0A3S9B3Y6"/>
<feature type="signal peptide" evidence="2">
    <location>
        <begin position="1"/>
        <end position="19"/>
    </location>
</feature>
<reference evidence="3 4" key="1">
    <citation type="submission" date="2018-09" db="EMBL/GenBank/DDBJ databases">
        <title>Marinorhizobium profundi gen. nov., sp. nov., isolated from a deep-sea sediment sample from the New Britain Trench and proposal of Marinorhizobiaceae fam. nov. in the order Rhizobiales of the class Alphaproteobacteria.</title>
        <authorList>
            <person name="Cao J."/>
        </authorList>
    </citation>
    <scope>NUCLEOTIDE SEQUENCE [LARGE SCALE GENOMIC DNA]</scope>
    <source>
        <strain evidence="3 4">WS11</strain>
    </source>
</reference>
<keyword evidence="2" id="KW-0732">Signal</keyword>
<evidence type="ECO:0000256" key="1">
    <source>
        <dbReference type="SAM" id="Phobius"/>
    </source>
</evidence>